<dbReference type="RefSeq" id="WP_048713838.1">
    <property type="nucleotide sequence ID" value="NZ_CALFOW010000062.1"/>
</dbReference>
<evidence type="ECO:0000256" key="2">
    <source>
        <dbReference type="ARBA" id="ARBA00022679"/>
    </source>
</evidence>
<dbReference type="Gene3D" id="3.40.50.300">
    <property type="entry name" value="P-loop containing nucleotide triphosphate hydrolases"/>
    <property type="match status" value="1"/>
</dbReference>
<reference evidence="11" key="1">
    <citation type="submission" date="2016-04" db="EMBL/GenBank/DDBJ databases">
        <authorList>
            <person name="Tagini F."/>
        </authorList>
    </citation>
    <scope>NUCLEOTIDE SEQUENCE [LARGE SCALE GENOMIC DNA]</scope>
    <source>
        <strain evidence="11">CHUV0807</strain>
    </source>
</reference>
<feature type="domain" description="Cytidylate kinase" evidence="9">
    <location>
        <begin position="5"/>
        <end position="217"/>
    </location>
</feature>
<dbReference type="InterPro" id="IPR027417">
    <property type="entry name" value="P-loop_NTPase"/>
</dbReference>
<dbReference type="HAMAP" id="MF_00238">
    <property type="entry name" value="Cytidyl_kinase_type1"/>
    <property type="match status" value="1"/>
</dbReference>
<keyword evidence="2 8" id="KW-0808">Transferase</keyword>
<evidence type="ECO:0000259" key="9">
    <source>
        <dbReference type="Pfam" id="PF02224"/>
    </source>
</evidence>
<comment type="catalytic activity">
    <reaction evidence="7 8">
        <text>CMP + ATP = CDP + ADP</text>
        <dbReference type="Rhea" id="RHEA:11600"/>
        <dbReference type="ChEBI" id="CHEBI:30616"/>
        <dbReference type="ChEBI" id="CHEBI:58069"/>
        <dbReference type="ChEBI" id="CHEBI:60377"/>
        <dbReference type="ChEBI" id="CHEBI:456216"/>
        <dbReference type="EC" id="2.7.4.25"/>
    </reaction>
</comment>
<keyword evidence="5 8" id="KW-0067">ATP-binding</keyword>
<dbReference type="GO" id="GO:0006220">
    <property type="term" value="P:pyrimidine nucleotide metabolic process"/>
    <property type="evidence" value="ECO:0007669"/>
    <property type="project" value="UniProtKB-UniRule"/>
</dbReference>
<dbReference type="EMBL" id="FKLO01000064">
    <property type="protein sequence ID" value="SAM68079.1"/>
    <property type="molecule type" value="Genomic_DNA"/>
</dbReference>
<keyword evidence="8" id="KW-0963">Cytoplasm</keyword>
<dbReference type="AlphaFoldDB" id="A0A1C3H5Q8"/>
<keyword evidence="3 8" id="KW-0547">Nucleotide-binding</keyword>
<evidence type="ECO:0000313" key="11">
    <source>
        <dbReference type="Proteomes" id="UP000190837"/>
    </source>
</evidence>
<dbReference type="GO" id="GO:0005737">
    <property type="term" value="C:cytoplasm"/>
    <property type="evidence" value="ECO:0007669"/>
    <property type="project" value="UniProtKB-SubCell"/>
</dbReference>
<dbReference type="EC" id="2.7.4.25" evidence="8"/>
<sequence>MRKVITVDGPSGVGKGTLCQTLARERGWAYLDSGALYRLLALQALAADKVDAPAAEIAALVGAMQIDFRLDERGCTVLLNGAPVGGELRTERCGNAASKIAAYPEVRAALLDFQRGFGGEAPLIADGRDMGTVVFPDAPLKLFLTASAEIRAERRYKQLLAQGESVNLRAIYAEIAERDARDRSRSVAPLIPASDAVVIDTGNLSISDVQQRVSAEIAARFSFS</sequence>
<comment type="subcellular location">
    <subcellularLocation>
        <location evidence="8">Cytoplasm</location>
    </subcellularLocation>
</comment>
<evidence type="ECO:0000313" key="10">
    <source>
        <dbReference type="EMBL" id="SAM68079.1"/>
    </source>
</evidence>
<evidence type="ECO:0000256" key="7">
    <source>
        <dbReference type="ARBA" id="ARBA00048478"/>
    </source>
</evidence>
<dbReference type="SUPFAM" id="SSF52540">
    <property type="entry name" value="P-loop containing nucleoside triphosphate hydrolases"/>
    <property type="match status" value="1"/>
</dbReference>
<protein>
    <recommendedName>
        <fullName evidence="8">Cytidylate kinase</fullName>
        <shortName evidence="8">CK</shortName>
        <ecNumber evidence="8">2.7.4.25</ecNumber>
    </recommendedName>
    <alternativeName>
        <fullName evidence="8">Cytidine monophosphate kinase</fullName>
        <shortName evidence="8">CMP kinase</shortName>
    </alternativeName>
</protein>
<evidence type="ECO:0000256" key="3">
    <source>
        <dbReference type="ARBA" id="ARBA00022741"/>
    </source>
</evidence>
<evidence type="ECO:0000256" key="4">
    <source>
        <dbReference type="ARBA" id="ARBA00022777"/>
    </source>
</evidence>
<dbReference type="GO" id="GO:0036430">
    <property type="term" value="F:CMP kinase activity"/>
    <property type="evidence" value="ECO:0007669"/>
    <property type="project" value="RHEA"/>
</dbReference>
<evidence type="ECO:0000256" key="8">
    <source>
        <dbReference type="HAMAP-Rule" id="MF_00238"/>
    </source>
</evidence>
<comment type="similarity">
    <text evidence="1 8">Belongs to the cytidylate kinase family. Type 1 subfamily.</text>
</comment>
<evidence type="ECO:0000256" key="6">
    <source>
        <dbReference type="ARBA" id="ARBA00047615"/>
    </source>
</evidence>
<accession>A0A1C3H5Q8</accession>
<keyword evidence="4 8" id="KW-0418">Kinase</keyword>
<dbReference type="InterPro" id="IPR011994">
    <property type="entry name" value="Cytidylate_kinase_dom"/>
</dbReference>
<gene>
    <name evidence="8" type="primary">cmk</name>
    <name evidence="10" type="ORF">CHUV0807_1881</name>
</gene>
<proteinExistence type="inferred from homology"/>
<evidence type="ECO:0000256" key="5">
    <source>
        <dbReference type="ARBA" id="ARBA00022840"/>
    </source>
</evidence>
<dbReference type="CDD" id="cd02020">
    <property type="entry name" value="CMPK"/>
    <property type="match status" value="1"/>
</dbReference>
<dbReference type="NCBIfam" id="TIGR00017">
    <property type="entry name" value="cmk"/>
    <property type="match status" value="1"/>
</dbReference>
<dbReference type="InterPro" id="IPR003136">
    <property type="entry name" value="Cytidylate_kin"/>
</dbReference>
<evidence type="ECO:0000256" key="1">
    <source>
        <dbReference type="ARBA" id="ARBA00009427"/>
    </source>
</evidence>
<name>A0A1C3H5Q8_9GAMM</name>
<comment type="catalytic activity">
    <reaction evidence="6 8">
        <text>dCMP + ATP = dCDP + ADP</text>
        <dbReference type="Rhea" id="RHEA:25094"/>
        <dbReference type="ChEBI" id="CHEBI:30616"/>
        <dbReference type="ChEBI" id="CHEBI:57566"/>
        <dbReference type="ChEBI" id="CHEBI:58593"/>
        <dbReference type="ChEBI" id="CHEBI:456216"/>
        <dbReference type="EC" id="2.7.4.25"/>
    </reaction>
</comment>
<dbReference type="GO" id="GO:0005524">
    <property type="term" value="F:ATP binding"/>
    <property type="evidence" value="ECO:0007669"/>
    <property type="project" value="UniProtKB-UniRule"/>
</dbReference>
<dbReference type="Pfam" id="PF02224">
    <property type="entry name" value="Cytidylate_kin"/>
    <property type="match status" value="1"/>
</dbReference>
<dbReference type="Proteomes" id="UP000190837">
    <property type="component" value="Unassembled WGS sequence"/>
</dbReference>
<dbReference type="GO" id="GO:0036431">
    <property type="term" value="F:dCMP kinase activity"/>
    <property type="evidence" value="ECO:0007669"/>
    <property type="project" value="InterPro"/>
</dbReference>
<feature type="binding site" evidence="8">
    <location>
        <begin position="9"/>
        <end position="17"/>
    </location>
    <ligand>
        <name>ATP</name>
        <dbReference type="ChEBI" id="CHEBI:30616"/>
    </ligand>
</feature>
<organism evidence="10 11">
    <name type="scientific">Cardiobacterium hominis</name>
    <dbReference type="NCBI Taxonomy" id="2718"/>
    <lineage>
        <taxon>Bacteria</taxon>
        <taxon>Pseudomonadati</taxon>
        <taxon>Pseudomonadota</taxon>
        <taxon>Gammaproteobacteria</taxon>
        <taxon>Cardiobacteriales</taxon>
        <taxon>Cardiobacteriaceae</taxon>
        <taxon>Cardiobacterium</taxon>
    </lineage>
</organism>